<dbReference type="GO" id="GO:0003677">
    <property type="term" value="F:DNA binding"/>
    <property type="evidence" value="ECO:0007669"/>
    <property type="project" value="UniProtKB-KW"/>
</dbReference>
<keyword evidence="3 6" id="KW-1133">Transmembrane helix</keyword>
<dbReference type="Proteomes" id="UP000095552">
    <property type="component" value="Unassembled WGS sequence"/>
</dbReference>
<gene>
    <name evidence="8" type="ORF">BFP71_12545</name>
</gene>
<dbReference type="InterPro" id="IPR010982">
    <property type="entry name" value="Lambda_DNA-bd_dom_sf"/>
</dbReference>
<dbReference type="CDD" id="cd00093">
    <property type="entry name" value="HTH_XRE"/>
    <property type="match status" value="1"/>
</dbReference>
<reference evidence="8 9" key="1">
    <citation type="submission" date="2016-08" db="EMBL/GenBank/DDBJ databases">
        <title>Draft genome of Fabibacter sp. strain SK-8.</title>
        <authorList>
            <person name="Wong S.-K."/>
            <person name="Hamasaki K."/>
            <person name="Yoshizawa S."/>
        </authorList>
    </citation>
    <scope>NUCLEOTIDE SEQUENCE [LARGE SCALE GENOMIC DNA]</scope>
    <source>
        <strain evidence="8 9">SK-8</strain>
    </source>
</reference>
<comment type="caution">
    <text evidence="8">The sequence shown here is derived from an EMBL/GenBank/DDBJ whole genome shotgun (WGS) entry which is preliminary data.</text>
</comment>
<evidence type="ECO:0000313" key="9">
    <source>
        <dbReference type="Proteomes" id="UP000095552"/>
    </source>
</evidence>
<accession>A0A1E5SYX1</accession>
<dbReference type="GO" id="GO:0003700">
    <property type="term" value="F:DNA-binding transcription factor activity"/>
    <property type="evidence" value="ECO:0007669"/>
    <property type="project" value="TreeGrafter"/>
</dbReference>
<sequence>MSNEVLMHKIIELRKRKGFSQELLAENSGLNLRTIQRIEKGETIPRGDTLRKLASAFDVSPEEFSDWTYEENNGYLASLNISALAGLFFPVLGILLPLIFWLQKKDKVQGVRELGRRVLNFQFTLTLLLFLCFIAQVIIMTYAFDSIQESDTVSPNLVSGSIKNGLRFFLMALLSLNVINIIMILFNSIRINKRKRVFYPSIPFIKS</sequence>
<dbReference type="Gene3D" id="1.10.260.40">
    <property type="entry name" value="lambda repressor-like DNA-binding domains"/>
    <property type="match status" value="1"/>
</dbReference>
<dbReference type="InterPro" id="IPR019109">
    <property type="entry name" value="MamF_MmsF"/>
</dbReference>
<dbReference type="SMART" id="SM00530">
    <property type="entry name" value="HTH_XRE"/>
    <property type="match status" value="1"/>
</dbReference>
<evidence type="ECO:0000256" key="3">
    <source>
        <dbReference type="ARBA" id="ARBA00022989"/>
    </source>
</evidence>
<dbReference type="RefSeq" id="WP_069835810.1">
    <property type="nucleotide sequence ID" value="NZ_MDGQ01000005.1"/>
</dbReference>
<dbReference type="Pfam" id="PF09685">
    <property type="entry name" value="MamF_MmsF"/>
    <property type="match status" value="1"/>
</dbReference>
<name>A0A1E5SYX1_9BACT</name>
<evidence type="ECO:0000259" key="7">
    <source>
        <dbReference type="PROSITE" id="PS50943"/>
    </source>
</evidence>
<dbReference type="InterPro" id="IPR050807">
    <property type="entry name" value="TransReg_Diox_bact_type"/>
</dbReference>
<feature type="transmembrane region" description="Helical" evidence="6">
    <location>
        <begin position="75"/>
        <end position="102"/>
    </location>
</feature>
<proteinExistence type="predicted"/>
<dbReference type="SUPFAM" id="SSF47413">
    <property type="entry name" value="lambda repressor-like DNA-binding domains"/>
    <property type="match status" value="1"/>
</dbReference>
<dbReference type="PANTHER" id="PTHR46797">
    <property type="entry name" value="HTH-TYPE TRANSCRIPTIONAL REGULATOR"/>
    <property type="match status" value="1"/>
</dbReference>
<dbReference type="AlphaFoldDB" id="A0A1E5SYX1"/>
<dbReference type="InterPro" id="IPR001387">
    <property type="entry name" value="Cro/C1-type_HTH"/>
</dbReference>
<dbReference type="EMBL" id="MDGQ01000005">
    <property type="protein sequence ID" value="OEK04305.1"/>
    <property type="molecule type" value="Genomic_DNA"/>
</dbReference>
<evidence type="ECO:0000313" key="8">
    <source>
        <dbReference type="EMBL" id="OEK04305.1"/>
    </source>
</evidence>
<dbReference type="GO" id="GO:0005829">
    <property type="term" value="C:cytosol"/>
    <property type="evidence" value="ECO:0007669"/>
    <property type="project" value="TreeGrafter"/>
</dbReference>
<dbReference type="OrthoDB" id="1357763at2"/>
<feature type="transmembrane region" description="Helical" evidence="6">
    <location>
        <begin position="164"/>
        <end position="186"/>
    </location>
</feature>
<comment type="subcellular location">
    <subcellularLocation>
        <location evidence="1">Membrane</location>
        <topology evidence="1">Multi-pass membrane protein</topology>
    </subcellularLocation>
</comment>
<keyword evidence="5 6" id="KW-0472">Membrane</keyword>
<protein>
    <recommendedName>
        <fullName evidence="7">HTH cro/C1-type domain-containing protein</fullName>
    </recommendedName>
</protein>
<keyword evidence="2 6" id="KW-0812">Transmembrane</keyword>
<keyword evidence="9" id="KW-1185">Reference proteome</keyword>
<evidence type="ECO:0000256" key="4">
    <source>
        <dbReference type="ARBA" id="ARBA00023125"/>
    </source>
</evidence>
<dbReference type="Pfam" id="PF01381">
    <property type="entry name" value="HTH_3"/>
    <property type="match status" value="1"/>
</dbReference>
<dbReference type="PANTHER" id="PTHR46797:SF1">
    <property type="entry name" value="METHYLPHOSPHONATE SYNTHASE"/>
    <property type="match status" value="1"/>
</dbReference>
<evidence type="ECO:0000256" key="5">
    <source>
        <dbReference type="ARBA" id="ARBA00023136"/>
    </source>
</evidence>
<feature type="transmembrane region" description="Helical" evidence="6">
    <location>
        <begin position="123"/>
        <end position="144"/>
    </location>
</feature>
<feature type="domain" description="HTH cro/C1-type" evidence="7">
    <location>
        <begin position="10"/>
        <end position="64"/>
    </location>
</feature>
<organism evidence="8 9">
    <name type="scientific">Roseivirga misakiensis</name>
    <dbReference type="NCBI Taxonomy" id="1563681"/>
    <lineage>
        <taxon>Bacteria</taxon>
        <taxon>Pseudomonadati</taxon>
        <taxon>Bacteroidota</taxon>
        <taxon>Cytophagia</taxon>
        <taxon>Cytophagales</taxon>
        <taxon>Roseivirgaceae</taxon>
        <taxon>Roseivirga</taxon>
    </lineage>
</organism>
<evidence type="ECO:0000256" key="2">
    <source>
        <dbReference type="ARBA" id="ARBA00022692"/>
    </source>
</evidence>
<dbReference type="STRING" id="1563681.BFP71_12545"/>
<keyword evidence="4" id="KW-0238">DNA-binding</keyword>
<evidence type="ECO:0000256" key="1">
    <source>
        <dbReference type="ARBA" id="ARBA00004141"/>
    </source>
</evidence>
<evidence type="ECO:0000256" key="6">
    <source>
        <dbReference type="SAM" id="Phobius"/>
    </source>
</evidence>
<dbReference type="PROSITE" id="PS50943">
    <property type="entry name" value="HTH_CROC1"/>
    <property type="match status" value="1"/>
</dbReference>